<dbReference type="AlphaFoldDB" id="A0AB39UR30"/>
<protein>
    <submittedName>
        <fullName evidence="3">Uncharacterized protein</fullName>
    </submittedName>
</protein>
<organism evidence="3">
    <name type="scientific">Bifidobacterium fermentum</name>
    <dbReference type="NCBI Taxonomy" id="3059035"/>
    <lineage>
        <taxon>Bacteria</taxon>
        <taxon>Bacillati</taxon>
        <taxon>Actinomycetota</taxon>
        <taxon>Actinomycetes</taxon>
        <taxon>Bifidobacteriales</taxon>
        <taxon>Bifidobacteriaceae</taxon>
        <taxon>Bifidobacterium</taxon>
    </lineage>
</organism>
<evidence type="ECO:0000313" key="1">
    <source>
        <dbReference type="EMBL" id="XDS47090.1"/>
    </source>
</evidence>
<gene>
    <name evidence="3" type="ORF">QN062_03615</name>
    <name evidence="2" type="ORF">QN216_07630</name>
    <name evidence="1" type="ORF">QN217_02830</name>
</gene>
<reference evidence="3" key="1">
    <citation type="submission" date="2023-07" db="EMBL/GenBank/DDBJ databases">
        <title>Bifidobacterium aquikefiriaerophilum sp. nov. and Bifidobacterium eccum sp. nov., isolated from water kefir.</title>
        <authorList>
            <person name="Breselge S."/>
            <person name="Bellassi P."/>
            <person name="Barcenilla C."/>
            <person name="Alvarez-Ordonez A."/>
            <person name="Morelli L."/>
            <person name="Cotter P.D."/>
        </authorList>
    </citation>
    <scope>NUCLEOTIDE SEQUENCE</scope>
    <source>
        <strain evidence="3">WK012_4_13</strain>
        <strain evidence="2">WK013_4_14</strain>
        <strain evidence="1">WK048_4_13</strain>
    </source>
</reference>
<accession>A0AB39UR30</accession>
<dbReference type="EMBL" id="CP129682">
    <property type="protein sequence ID" value="XDS48205.1"/>
    <property type="molecule type" value="Genomic_DNA"/>
</dbReference>
<proteinExistence type="predicted"/>
<dbReference type="EMBL" id="CP129683">
    <property type="protein sequence ID" value="XDS51275.1"/>
    <property type="molecule type" value="Genomic_DNA"/>
</dbReference>
<dbReference type="KEGG" id="bfk:QN062_03615"/>
<evidence type="ECO:0000313" key="3">
    <source>
        <dbReference type="EMBL" id="XDS51275.1"/>
    </source>
</evidence>
<dbReference type="RefSeq" id="WP_369342237.1">
    <property type="nucleotide sequence ID" value="NZ_CP129675.1"/>
</dbReference>
<sequence>MRKRRAISKRQRRVFLVRRIVALVALAAFLGTVVGLLWGIAQGVEGINRWLHRDDINAISRQAAPSPREVSGVSDCTADDISLQLKASPSTVSVGGSVQFTATIAHSGSDNCLVDASNDSRILTITSGSQTIWKSNVCTASSRMLLLSGSDSDVQNITWNTNATGASCQSDSSLLNVNAGTYRAQLSMKGNADIKSDAVTVTVE</sequence>
<dbReference type="EMBL" id="CP129675">
    <property type="protein sequence ID" value="XDS47090.1"/>
    <property type="molecule type" value="Genomic_DNA"/>
</dbReference>
<name>A0AB39UR30_9BIFI</name>
<evidence type="ECO:0000313" key="2">
    <source>
        <dbReference type="EMBL" id="XDS48205.1"/>
    </source>
</evidence>